<organism evidence="1 2">
    <name type="scientific">Meloidogyne enterolobii</name>
    <name type="common">Root-knot nematode worm</name>
    <name type="synonym">Meloidogyne mayaguensis</name>
    <dbReference type="NCBI Taxonomy" id="390850"/>
    <lineage>
        <taxon>Eukaryota</taxon>
        <taxon>Metazoa</taxon>
        <taxon>Ecdysozoa</taxon>
        <taxon>Nematoda</taxon>
        <taxon>Chromadorea</taxon>
        <taxon>Rhabditida</taxon>
        <taxon>Tylenchina</taxon>
        <taxon>Tylenchomorpha</taxon>
        <taxon>Tylenchoidea</taxon>
        <taxon>Meloidogynidae</taxon>
        <taxon>Meloidogyninae</taxon>
        <taxon>Meloidogyne</taxon>
    </lineage>
</organism>
<evidence type="ECO:0000313" key="2">
    <source>
        <dbReference type="Proteomes" id="UP000580250"/>
    </source>
</evidence>
<name>A0A6V7X003_MELEN</name>
<protein>
    <submittedName>
        <fullName evidence="1">Uncharacterized protein</fullName>
    </submittedName>
</protein>
<dbReference type="Proteomes" id="UP000580250">
    <property type="component" value="Unassembled WGS sequence"/>
</dbReference>
<comment type="caution">
    <text evidence="1">The sequence shown here is derived from an EMBL/GenBank/DDBJ whole genome shotgun (WGS) entry which is preliminary data.</text>
</comment>
<dbReference type="OrthoDB" id="5909000at2759"/>
<evidence type="ECO:0000313" key="1">
    <source>
        <dbReference type="EMBL" id="CAD2192630.1"/>
    </source>
</evidence>
<gene>
    <name evidence="1" type="ORF">MENT_LOCUS45530</name>
</gene>
<dbReference type="AlphaFoldDB" id="A0A6V7X003"/>
<sequence length="254" mass="30777">MLFELYNECINITLVEQNIFILWHLFGFARNLISSFILFQSKNKEYYENFLFHFNQTISIFEYYKAYDIFEVKANYFMYLLNKLDIFNINNIQFKYKGNYFERDQMLMTLQEADLKENIIYPAMFAPLEKLKHMAMFLPLFYLQAKVPVNNSLNYDECVFIKRKLSLHPHTSLPRTPFYQFYYNITNEIIIKTKLEEFVIEPYFAYILEEENKEIREYLDVNIVDLENSVNGNTVPPQKHTVLRNMIIQYVRNC</sequence>
<dbReference type="EMBL" id="CAJEWN010000961">
    <property type="protein sequence ID" value="CAD2192630.1"/>
    <property type="molecule type" value="Genomic_DNA"/>
</dbReference>
<proteinExistence type="predicted"/>
<accession>A0A6V7X003</accession>
<reference evidence="1 2" key="1">
    <citation type="submission" date="2020-08" db="EMBL/GenBank/DDBJ databases">
        <authorList>
            <person name="Koutsovoulos G."/>
            <person name="Danchin GJ E."/>
        </authorList>
    </citation>
    <scope>NUCLEOTIDE SEQUENCE [LARGE SCALE GENOMIC DNA]</scope>
</reference>